<protein>
    <submittedName>
        <fullName evidence="2">Uncharacterized protein</fullName>
    </submittedName>
</protein>
<evidence type="ECO:0000313" key="3">
    <source>
        <dbReference type="Proteomes" id="UP000248555"/>
    </source>
</evidence>
<comment type="caution">
    <text evidence="2">The sequence shown here is derived from an EMBL/GenBank/DDBJ whole genome shotgun (WGS) entry which is preliminary data.</text>
</comment>
<dbReference type="Proteomes" id="UP000248555">
    <property type="component" value="Unassembled WGS sequence"/>
</dbReference>
<proteinExistence type="predicted"/>
<keyword evidence="3" id="KW-1185">Reference proteome</keyword>
<sequence>MHKKSGGERLTPKENVLPTRNACISTEEGYFPEAAPAITRRMSAKMLIQAVDTLRAELDIKKSGGERLVATSISKPPRRLLPPQCGFEMSRATASRARHQEKRRRAPSRDQHFEATEEAVAAAVWIRNVSSDCEPS</sequence>
<accession>A0A327YJI4</accession>
<dbReference type="AlphaFoldDB" id="A0A327YJI4"/>
<reference evidence="2 3" key="1">
    <citation type="submission" date="2018-06" db="EMBL/GenBank/DDBJ databases">
        <title>Genomic Encyclopedia of Type Strains, Phase III (KMG-III): the genomes of soil and plant-associated and newly described type strains.</title>
        <authorList>
            <person name="Whitman W."/>
        </authorList>
    </citation>
    <scope>NUCLEOTIDE SEQUENCE [LARGE SCALE GENOMIC DNA]</scope>
    <source>
        <strain evidence="2 3">CGMCC 1.8979</strain>
    </source>
</reference>
<feature type="region of interest" description="Disordered" evidence="1">
    <location>
        <begin position="92"/>
        <end position="114"/>
    </location>
</feature>
<evidence type="ECO:0000256" key="1">
    <source>
        <dbReference type="SAM" id="MobiDB-lite"/>
    </source>
</evidence>
<gene>
    <name evidence="2" type="ORF">B0I26_103116</name>
</gene>
<dbReference type="EMBL" id="QLMH01000003">
    <property type="protein sequence ID" value="RAK21164.1"/>
    <property type="molecule type" value="Genomic_DNA"/>
</dbReference>
<organism evidence="2 3">
    <name type="scientific">Paranoxybacillus vitaminiphilus</name>
    <dbReference type="NCBI Taxonomy" id="581036"/>
    <lineage>
        <taxon>Bacteria</taxon>
        <taxon>Bacillati</taxon>
        <taxon>Bacillota</taxon>
        <taxon>Bacilli</taxon>
        <taxon>Bacillales</taxon>
        <taxon>Anoxybacillaceae</taxon>
        <taxon>Paranoxybacillus</taxon>
    </lineage>
</organism>
<evidence type="ECO:0000313" key="2">
    <source>
        <dbReference type="EMBL" id="RAK21164.1"/>
    </source>
</evidence>
<feature type="compositionally biased region" description="Basic residues" evidence="1">
    <location>
        <begin position="96"/>
        <end position="106"/>
    </location>
</feature>
<name>A0A327YJI4_9BACL</name>